<dbReference type="EMBL" id="JASPKZ010008357">
    <property type="protein sequence ID" value="KAJ9580180.1"/>
    <property type="molecule type" value="Genomic_DNA"/>
</dbReference>
<name>A0AAD8E7J4_DIPPU</name>
<comment type="caution">
    <text evidence="1">The sequence shown here is derived from an EMBL/GenBank/DDBJ whole genome shotgun (WGS) entry which is preliminary data.</text>
</comment>
<protein>
    <submittedName>
        <fullName evidence="1">Uncharacterized protein</fullName>
    </submittedName>
</protein>
<gene>
    <name evidence="1" type="ORF">L9F63_004163</name>
</gene>
<dbReference type="Proteomes" id="UP001233999">
    <property type="component" value="Unassembled WGS sequence"/>
</dbReference>
<evidence type="ECO:0000313" key="1">
    <source>
        <dbReference type="EMBL" id="KAJ9580180.1"/>
    </source>
</evidence>
<feature type="non-terminal residue" evidence="1">
    <location>
        <position position="85"/>
    </location>
</feature>
<reference evidence="1" key="2">
    <citation type="submission" date="2023-05" db="EMBL/GenBank/DDBJ databases">
        <authorList>
            <person name="Fouks B."/>
        </authorList>
    </citation>
    <scope>NUCLEOTIDE SEQUENCE</scope>
    <source>
        <strain evidence="1">Stay&amp;Tobe</strain>
        <tissue evidence="1">Testes</tissue>
    </source>
</reference>
<reference evidence="1" key="1">
    <citation type="journal article" date="2023" name="IScience">
        <title>Live-bearing cockroach genome reveals convergent evolutionary mechanisms linked to viviparity in insects and beyond.</title>
        <authorList>
            <person name="Fouks B."/>
            <person name="Harrison M.C."/>
            <person name="Mikhailova A.A."/>
            <person name="Marchal E."/>
            <person name="English S."/>
            <person name="Carruthers M."/>
            <person name="Jennings E.C."/>
            <person name="Chiamaka E.L."/>
            <person name="Frigard R.A."/>
            <person name="Pippel M."/>
            <person name="Attardo G.M."/>
            <person name="Benoit J.B."/>
            <person name="Bornberg-Bauer E."/>
            <person name="Tobe S.S."/>
        </authorList>
    </citation>
    <scope>NUCLEOTIDE SEQUENCE</scope>
    <source>
        <strain evidence="1">Stay&amp;Tobe</strain>
    </source>
</reference>
<feature type="non-terminal residue" evidence="1">
    <location>
        <position position="1"/>
    </location>
</feature>
<organism evidence="1 2">
    <name type="scientific">Diploptera punctata</name>
    <name type="common">Pacific beetle cockroach</name>
    <dbReference type="NCBI Taxonomy" id="6984"/>
    <lineage>
        <taxon>Eukaryota</taxon>
        <taxon>Metazoa</taxon>
        <taxon>Ecdysozoa</taxon>
        <taxon>Arthropoda</taxon>
        <taxon>Hexapoda</taxon>
        <taxon>Insecta</taxon>
        <taxon>Pterygota</taxon>
        <taxon>Neoptera</taxon>
        <taxon>Polyneoptera</taxon>
        <taxon>Dictyoptera</taxon>
        <taxon>Blattodea</taxon>
        <taxon>Blaberoidea</taxon>
        <taxon>Blaberidae</taxon>
        <taxon>Diplopterinae</taxon>
        <taxon>Diploptera</taxon>
    </lineage>
</organism>
<dbReference type="AlphaFoldDB" id="A0AAD8E7J4"/>
<keyword evidence="2" id="KW-1185">Reference proteome</keyword>
<accession>A0AAD8E7J4</accession>
<evidence type="ECO:0000313" key="2">
    <source>
        <dbReference type="Proteomes" id="UP001233999"/>
    </source>
</evidence>
<sequence length="85" mass="9923">VFLFMSNIYYVILLRHNWLSKSTFSKFAVSTRNILSGPKRTSVTEGWGYDIHRVLGDKVVSRTEPVQVANLNTRAIYPRIFILYR</sequence>
<proteinExistence type="predicted"/>